<accession>A0A251PL33</accession>
<gene>
    <name evidence="1" type="ORF">PRUPE_4G124400</name>
</gene>
<evidence type="ECO:0000313" key="2">
    <source>
        <dbReference type="Proteomes" id="UP000006882"/>
    </source>
</evidence>
<protein>
    <submittedName>
        <fullName evidence="1">Uncharacterized protein</fullName>
    </submittedName>
</protein>
<proteinExistence type="predicted"/>
<name>A0A251PL33_PRUPE</name>
<organism evidence="1 2">
    <name type="scientific">Prunus persica</name>
    <name type="common">Peach</name>
    <name type="synonym">Amygdalus persica</name>
    <dbReference type="NCBI Taxonomy" id="3760"/>
    <lineage>
        <taxon>Eukaryota</taxon>
        <taxon>Viridiplantae</taxon>
        <taxon>Streptophyta</taxon>
        <taxon>Embryophyta</taxon>
        <taxon>Tracheophyta</taxon>
        <taxon>Spermatophyta</taxon>
        <taxon>Magnoliopsida</taxon>
        <taxon>eudicotyledons</taxon>
        <taxon>Gunneridae</taxon>
        <taxon>Pentapetalae</taxon>
        <taxon>rosids</taxon>
        <taxon>fabids</taxon>
        <taxon>Rosales</taxon>
        <taxon>Rosaceae</taxon>
        <taxon>Amygdaloideae</taxon>
        <taxon>Amygdaleae</taxon>
        <taxon>Prunus</taxon>
    </lineage>
</organism>
<evidence type="ECO:0000313" key="1">
    <source>
        <dbReference type="EMBL" id="ONI11770.1"/>
    </source>
</evidence>
<keyword evidence="2" id="KW-1185">Reference proteome</keyword>
<dbReference type="Gramene" id="ONI11770">
    <property type="protein sequence ID" value="ONI11770"/>
    <property type="gene ID" value="PRUPE_4G124400"/>
</dbReference>
<dbReference type="EMBL" id="CM007654">
    <property type="protein sequence ID" value="ONI11770.1"/>
    <property type="molecule type" value="Genomic_DNA"/>
</dbReference>
<reference evidence="1 2" key="1">
    <citation type="journal article" date="2013" name="Nat. Genet.">
        <title>The high-quality draft genome of peach (Prunus persica) identifies unique patterns of genetic diversity, domestication and genome evolution.</title>
        <authorList>
            <consortium name="International Peach Genome Initiative"/>
            <person name="Verde I."/>
            <person name="Abbott A.G."/>
            <person name="Scalabrin S."/>
            <person name="Jung S."/>
            <person name="Shu S."/>
            <person name="Marroni F."/>
            <person name="Zhebentyayeva T."/>
            <person name="Dettori M.T."/>
            <person name="Grimwood J."/>
            <person name="Cattonaro F."/>
            <person name="Zuccolo A."/>
            <person name="Rossini L."/>
            <person name="Jenkins J."/>
            <person name="Vendramin E."/>
            <person name="Meisel L.A."/>
            <person name="Decroocq V."/>
            <person name="Sosinski B."/>
            <person name="Prochnik S."/>
            <person name="Mitros T."/>
            <person name="Policriti A."/>
            <person name="Cipriani G."/>
            <person name="Dondini L."/>
            <person name="Ficklin S."/>
            <person name="Goodstein D.M."/>
            <person name="Xuan P."/>
            <person name="Del Fabbro C."/>
            <person name="Aramini V."/>
            <person name="Copetti D."/>
            <person name="Gonzalez S."/>
            <person name="Horner D.S."/>
            <person name="Falchi R."/>
            <person name="Lucas S."/>
            <person name="Mica E."/>
            <person name="Maldonado J."/>
            <person name="Lazzari B."/>
            <person name="Bielenberg D."/>
            <person name="Pirona R."/>
            <person name="Miculan M."/>
            <person name="Barakat A."/>
            <person name="Testolin R."/>
            <person name="Stella A."/>
            <person name="Tartarini S."/>
            <person name="Tonutti P."/>
            <person name="Arus P."/>
            <person name="Orellana A."/>
            <person name="Wells C."/>
            <person name="Main D."/>
            <person name="Vizzotto G."/>
            <person name="Silva H."/>
            <person name="Salamini F."/>
            <person name="Schmutz J."/>
            <person name="Morgante M."/>
            <person name="Rokhsar D.S."/>
        </authorList>
    </citation>
    <scope>NUCLEOTIDE SEQUENCE [LARGE SCALE GENOMIC DNA]</scope>
    <source>
        <strain evidence="2">cv. Nemared</strain>
    </source>
</reference>
<dbReference type="Proteomes" id="UP000006882">
    <property type="component" value="Chromosome G4"/>
</dbReference>
<dbReference type="AlphaFoldDB" id="A0A251PL33"/>
<sequence length="75" mass="8751">MLIVLYGKKFMPVKHLLPHAWPEFNSHFPLPLDQRRKKKNTNPIILKSLTVKSHHFEIPSLQNSIISKSLIQTQP</sequence>